<keyword evidence="7" id="KW-1185">Reference proteome</keyword>
<dbReference type="InterPro" id="IPR032808">
    <property type="entry name" value="DoxX"/>
</dbReference>
<evidence type="ECO:0000256" key="2">
    <source>
        <dbReference type="ARBA" id="ARBA00022692"/>
    </source>
</evidence>
<evidence type="ECO:0000313" key="6">
    <source>
        <dbReference type="EMBL" id="RFU62067.1"/>
    </source>
</evidence>
<keyword evidence="3 5" id="KW-1133">Transmembrane helix</keyword>
<keyword evidence="2 5" id="KW-0812">Transmembrane</keyword>
<dbReference type="Pfam" id="PF13564">
    <property type="entry name" value="DoxX_2"/>
    <property type="match status" value="1"/>
</dbReference>
<protein>
    <submittedName>
        <fullName evidence="6">DoxX family protein</fullName>
    </submittedName>
</protein>
<dbReference type="OrthoDB" id="3385086at2"/>
<evidence type="ECO:0000256" key="3">
    <source>
        <dbReference type="ARBA" id="ARBA00022989"/>
    </source>
</evidence>
<dbReference type="GO" id="GO:0016020">
    <property type="term" value="C:membrane"/>
    <property type="evidence" value="ECO:0007669"/>
    <property type="project" value="UniProtKB-SubCell"/>
</dbReference>
<dbReference type="AlphaFoldDB" id="A0A372L990"/>
<proteinExistence type="predicted"/>
<gene>
    <name evidence="6" type="ORF">D0466_15915</name>
</gene>
<evidence type="ECO:0000256" key="5">
    <source>
        <dbReference type="SAM" id="Phobius"/>
    </source>
</evidence>
<evidence type="ECO:0000256" key="1">
    <source>
        <dbReference type="ARBA" id="ARBA00004141"/>
    </source>
</evidence>
<keyword evidence="4 5" id="KW-0472">Membrane</keyword>
<evidence type="ECO:0000313" key="7">
    <source>
        <dbReference type="Proteomes" id="UP000262939"/>
    </source>
</evidence>
<comment type="subcellular location">
    <subcellularLocation>
        <location evidence="1">Membrane</location>
        <topology evidence="1">Multi-pass membrane protein</topology>
    </subcellularLocation>
</comment>
<evidence type="ECO:0000256" key="4">
    <source>
        <dbReference type="ARBA" id="ARBA00023136"/>
    </source>
</evidence>
<organism evidence="6 7">
    <name type="scientific">Peribacillus glennii</name>
    <dbReference type="NCBI Taxonomy" id="2303991"/>
    <lineage>
        <taxon>Bacteria</taxon>
        <taxon>Bacillati</taxon>
        <taxon>Bacillota</taxon>
        <taxon>Bacilli</taxon>
        <taxon>Bacillales</taxon>
        <taxon>Bacillaceae</taxon>
        <taxon>Peribacillus</taxon>
    </lineage>
</organism>
<accession>A0A372L990</accession>
<feature type="transmembrane region" description="Helical" evidence="5">
    <location>
        <begin position="63"/>
        <end position="80"/>
    </location>
</feature>
<name>A0A372L990_9BACI</name>
<feature type="transmembrane region" description="Helical" evidence="5">
    <location>
        <begin position="37"/>
        <end position="56"/>
    </location>
</feature>
<reference evidence="6 7" key="1">
    <citation type="submission" date="2018-08" db="EMBL/GenBank/DDBJ databases">
        <title>Bacillus chawlae sp. nov., Bacillus glennii sp. nov., and Bacillus saganii sp. nov. Isolated from the Vehicle Assembly Building at Kennedy Space Center where the Viking Spacecraft were Assembled.</title>
        <authorList>
            <person name="Seuylemezian A."/>
            <person name="Vaishampayan P."/>
        </authorList>
    </citation>
    <scope>NUCLEOTIDE SEQUENCE [LARGE SCALE GENOMIC DNA]</scope>
    <source>
        <strain evidence="6 7">V44-8</strain>
    </source>
</reference>
<dbReference type="EMBL" id="QVTD01000011">
    <property type="protein sequence ID" value="RFU62067.1"/>
    <property type="molecule type" value="Genomic_DNA"/>
</dbReference>
<dbReference type="RefSeq" id="WP_117323525.1">
    <property type="nucleotide sequence ID" value="NZ_QVTD01000011.1"/>
</dbReference>
<comment type="caution">
    <text evidence="6">The sequence shown here is derived from an EMBL/GenBank/DDBJ whole genome shotgun (WGS) entry which is preliminary data.</text>
</comment>
<sequence length="81" mass="8744">MPWVQDSSKGLITFIGVPEFLRAIGLILPSLTGGLPWLTPLSGAGISLIMILAVIFHARRKENLAIIFNLILLALSLFCGI</sequence>
<dbReference type="Proteomes" id="UP000262939">
    <property type="component" value="Unassembled WGS sequence"/>
</dbReference>